<dbReference type="PANTHER" id="PTHR30086">
    <property type="entry name" value="ARGININE EXPORTER PROTEIN ARGO"/>
    <property type="match status" value="1"/>
</dbReference>
<evidence type="ECO:0000256" key="5">
    <source>
        <dbReference type="ARBA" id="ARBA00023136"/>
    </source>
</evidence>
<comment type="subcellular location">
    <subcellularLocation>
        <location evidence="1">Cell membrane</location>
        <topology evidence="1">Multi-pass membrane protein</topology>
    </subcellularLocation>
</comment>
<keyword evidence="2" id="KW-1003">Cell membrane</keyword>
<accession>A0ABW1WDV7</accession>
<keyword evidence="3 6" id="KW-0812">Transmembrane</keyword>
<organism evidence="7 8">
    <name type="scientific">Sporolactobacillus kofuensis</name>
    <dbReference type="NCBI Taxonomy" id="269672"/>
    <lineage>
        <taxon>Bacteria</taxon>
        <taxon>Bacillati</taxon>
        <taxon>Bacillota</taxon>
        <taxon>Bacilli</taxon>
        <taxon>Bacillales</taxon>
        <taxon>Sporolactobacillaceae</taxon>
        <taxon>Sporolactobacillus</taxon>
    </lineage>
</organism>
<evidence type="ECO:0000256" key="6">
    <source>
        <dbReference type="SAM" id="Phobius"/>
    </source>
</evidence>
<dbReference type="Proteomes" id="UP001596267">
    <property type="component" value="Unassembled WGS sequence"/>
</dbReference>
<keyword evidence="5 6" id="KW-0472">Membrane</keyword>
<dbReference type="EMBL" id="JBHSTQ010000005">
    <property type="protein sequence ID" value="MFC6386280.1"/>
    <property type="molecule type" value="Genomic_DNA"/>
</dbReference>
<keyword evidence="4 6" id="KW-1133">Transmembrane helix</keyword>
<feature type="transmembrane region" description="Helical" evidence="6">
    <location>
        <begin position="134"/>
        <end position="161"/>
    </location>
</feature>
<evidence type="ECO:0000256" key="4">
    <source>
        <dbReference type="ARBA" id="ARBA00022989"/>
    </source>
</evidence>
<feature type="transmembrane region" description="Helical" evidence="6">
    <location>
        <begin position="101"/>
        <end position="128"/>
    </location>
</feature>
<evidence type="ECO:0000313" key="8">
    <source>
        <dbReference type="Proteomes" id="UP001596267"/>
    </source>
</evidence>
<comment type="caution">
    <text evidence="7">The sequence shown here is derived from an EMBL/GenBank/DDBJ whole genome shotgun (WGS) entry which is preliminary data.</text>
</comment>
<dbReference type="Pfam" id="PF01810">
    <property type="entry name" value="LysE"/>
    <property type="match status" value="1"/>
</dbReference>
<evidence type="ECO:0000256" key="2">
    <source>
        <dbReference type="ARBA" id="ARBA00022475"/>
    </source>
</evidence>
<evidence type="ECO:0000256" key="1">
    <source>
        <dbReference type="ARBA" id="ARBA00004651"/>
    </source>
</evidence>
<dbReference type="RefSeq" id="WP_354327097.1">
    <property type="nucleotide sequence ID" value="NZ_JAMXWN010000004.1"/>
</dbReference>
<gene>
    <name evidence="7" type="ORF">ACFP7A_06685</name>
</gene>
<protein>
    <submittedName>
        <fullName evidence="7">LysE family translocator</fullName>
    </submittedName>
</protein>
<evidence type="ECO:0000256" key="3">
    <source>
        <dbReference type="ARBA" id="ARBA00022692"/>
    </source>
</evidence>
<keyword evidence="8" id="KW-1185">Reference proteome</keyword>
<dbReference type="InterPro" id="IPR001123">
    <property type="entry name" value="LeuE-type"/>
</dbReference>
<reference evidence="8" key="1">
    <citation type="journal article" date="2019" name="Int. J. Syst. Evol. Microbiol.">
        <title>The Global Catalogue of Microorganisms (GCM) 10K type strain sequencing project: providing services to taxonomists for standard genome sequencing and annotation.</title>
        <authorList>
            <consortium name="The Broad Institute Genomics Platform"/>
            <consortium name="The Broad Institute Genome Sequencing Center for Infectious Disease"/>
            <person name="Wu L."/>
            <person name="Ma J."/>
        </authorList>
    </citation>
    <scope>NUCLEOTIDE SEQUENCE [LARGE SCALE GENOMIC DNA]</scope>
    <source>
        <strain evidence="8">CCUG 42001</strain>
    </source>
</reference>
<feature type="transmembrane region" description="Helical" evidence="6">
    <location>
        <begin position="62"/>
        <end position="80"/>
    </location>
</feature>
<feature type="transmembrane region" description="Helical" evidence="6">
    <location>
        <begin position="173"/>
        <end position="194"/>
    </location>
</feature>
<proteinExistence type="predicted"/>
<evidence type="ECO:0000313" key="7">
    <source>
        <dbReference type="EMBL" id="MFC6386280.1"/>
    </source>
</evidence>
<name>A0ABW1WDV7_9BACL</name>
<sequence length="200" mass="21501">MGFVIAAPVGPIGVLCIRRTLALGRIHGLVSGLGAASADACYGAIAAFGLTIVSQLLLGQQFWLQLIGGCFLCFLGMRTWRSAVAKHQPQGMRQTGQIIGSYLSTFFLTLTNPMTILSFISIFAGMGIPAGNPAAAMLLVIGVFCGSALWWLLLSVCVGYFREKMDTTRLGWINRFSALIILAFGLTALYKVLIKISELY</sequence>
<dbReference type="PANTHER" id="PTHR30086:SF20">
    <property type="entry name" value="ARGININE EXPORTER PROTEIN ARGO-RELATED"/>
    <property type="match status" value="1"/>
</dbReference>
<feature type="transmembrane region" description="Helical" evidence="6">
    <location>
        <begin position="28"/>
        <end position="50"/>
    </location>
</feature>